<organism evidence="4 5">
    <name type="scientific">Pythium oligandrum</name>
    <name type="common">Mycoparasitic fungus</name>
    <dbReference type="NCBI Taxonomy" id="41045"/>
    <lineage>
        <taxon>Eukaryota</taxon>
        <taxon>Sar</taxon>
        <taxon>Stramenopiles</taxon>
        <taxon>Oomycota</taxon>
        <taxon>Peronosporomycetes</taxon>
        <taxon>Pythiales</taxon>
        <taxon>Pythiaceae</taxon>
        <taxon>Pythium</taxon>
    </lineage>
</organism>
<feature type="transmembrane region" description="Helical" evidence="2">
    <location>
        <begin position="233"/>
        <end position="252"/>
    </location>
</feature>
<feature type="transmembrane region" description="Helical" evidence="2">
    <location>
        <begin position="94"/>
        <end position="122"/>
    </location>
</feature>
<evidence type="ECO:0000313" key="5">
    <source>
        <dbReference type="Proteomes" id="UP000794436"/>
    </source>
</evidence>
<feature type="transmembrane region" description="Helical" evidence="2">
    <location>
        <begin position="197"/>
        <end position="221"/>
    </location>
</feature>
<dbReference type="PANTHER" id="PTHR35152:SF1">
    <property type="entry name" value="DOMAIN SIGNALLING PROTEIN, PUTATIVE (AFU_ORTHOLOGUE AFUA_5G11310)-RELATED"/>
    <property type="match status" value="1"/>
</dbReference>
<dbReference type="EMBL" id="SPLM01000147">
    <property type="protein sequence ID" value="TMW55678.1"/>
    <property type="molecule type" value="Genomic_DNA"/>
</dbReference>
<feature type="transmembrane region" description="Helical" evidence="2">
    <location>
        <begin position="871"/>
        <end position="892"/>
    </location>
</feature>
<feature type="transmembrane region" description="Helical" evidence="2">
    <location>
        <begin position="437"/>
        <end position="460"/>
    </location>
</feature>
<dbReference type="InterPro" id="IPR005330">
    <property type="entry name" value="MHYT_dom"/>
</dbReference>
<dbReference type="PROSITE" id="PS50924">
    <property type="entry name" value="MHYT"/>
    <property type="match status" value="3"/>
</dbReference>
<feature type="transmembrane region" description="Helical" evidence="2">
    <location>
        <begin position="292"/>
        <end position="313"/>
    </location>
</feature>
<evidence type="ECO:0000259" key="3">
    <source>
        <dbReference type="PROSITE" id="PS50924"/>
    </source>
</evidence>
<evidence type="ECO:0000313" key="4">
    <source>
        <dbReference type="EMBL" id="TMW55678.1"/>
    </source>
</evidence>
<name>A0A8K1FEA5_PYTOL</name>
<feature type="transmembrane region" description="Helical" evidence="2">
    <location>
        <begin position="553"/>
        <end position="574"/>
    </location>
</feature>
<protein>
    <recommendedName>
        <fullName evidence="3">MHYT domain-containing protein</fullName>
    </recommendedName>
</protein>
<feature type="transmembrane region" description="Helical" evidence="2">
    <location>
        <begin position="404"/>
        <end position="425"/>
    </location>
</feature>
<keyword evidence="2" id="KW-0472">Membrane</keyword>
<evidence type="ECO:0000256" key="1">
    <source>
        <dbReference type="SAM" id="MobiDB-lite"/>
    </source>
</evidence>
<feature type="region of interest" description="Disordered" evidence="1">
    <location>
        <begin position="1010"/>
        <end position="1033"/>
    </location>
</feature>
<feature type="domain" description="MHYT" evidence="3">
    <location>
        <begin position="468"/>
        <end position="711"/>
    </location>
</feature>
<accession>A0A8K1FEA5</accession>
<reference evidence="4" key="1">
    <citation type="submission" date="2019-03" db="EMBL/GenBank/DDBJ databases">
        <title>Long read genome sequence of the mycoparasitic Pythium oligandrum ATCC 38472 isolated from sugarbeet rhizosphere.</title>
        <authorList>
            <person name="Gaulin E."/>
        </authorList>
    </citation>
    <scope>NUCLEOTIDE SEQUENCE</scope>
    <source>
        <strain evidence="4">ATCC 38472_TT</strain>
    </source>
</reference>
<dbReference type="Proteomes" id="UP000794436">
    <property type="component" value="Unassembled WGS sequence"/>
</dbReference>
<feature type="transmembrane region" description="Helical" evidence="2">
    <location>
        <begin position="617"/>
        <end position="637"/>
    </location>
</feature>
<feature type="transmembrane region" description="Helical" evidence="2">
    <location>
        <begin position="759"/>
        <end position="781"/>
    </location>
</feature>
<feature type="transmembrane region" description="Helical" evidence="2">
    <location>
        <begin position="164"/>
        <end position="185"/>
    </location>
</feature>
<keyword evidence="5" id="KW-1185">Reference proteome</keyword>
<feature type="transmembrane region" description="Helical" evidence="2">
    <location>
        <begin position="801"/>
        <end position="819"/>
    </location>
</feature>
<feature type="domain" description="MHYT" evidence="3">
    <location>
        <begin position="723"/>
        <end position="966"/>
    </location>
</feature>
<feature type="transmembrane region" description="Helical" evidence="2">
    <location>
        <begin position="940"/>
        <end position="959"/>
    </location>
</feature>
<feature type="transmembrane region" description="Helical" evidence="2">
    <location>
        <begin position="504"/>
        <end position="525"/>
    </location>
</feature>
<feature type="transmembrane region" description="Helical" evidence="2">
    <location>
        <begin position="20"/>
        <end position="40"/>
    </location>
</feature>
<dbReference type="AlphaFoldDB" id="A0A8K1FEA5"/>
<dbReference type="OrthoDB" id="163408at2759"/>
<feature type="transmembrane region" description="Helical" evidence="2">
    <location>
        <begin position="649"/>
        <end position="673"/>
    </location>
</feature>
<feature type="transmembrane region" description="Helical" evidence="2">
    <location>
        <begin position="472"/>
        <end position="492"/>
    </location>
</feature>
<gene>
    <name evidence="4" type="ORF">Poli38472_010560</name>
</gene>
<dbReference type="PANTHER" id="PTHR35152">
    <property type="entry name" value="DOMAIN SIGNALLING PROTEIN, PUTATIVE (AFU_ORTHOLOGUE AFUA_5G11310)-RELATED"/>
    <property type="match status" value="1"/>
</dbReference>
<feature type="transmembrane region" description="Helical" evidence="2">
    <location>
        <begin position="52"/>
        <end position="74"/>
    </location>
</feature>
<proteinExistence type="predicted"/>
<keyword evidence="2" id="KW-1133">Transmembrane helix</keyword>
<keyword evidence="2" id="KW-0812">Transmembrane</keyword>
<evidence type="ECO:0000256" key="2">
    <source>
        <dbReference type="SAM" id="Phobius"/>
    </source>
</evidence>
<feature type="transmembrane region" description="Helical" evidence="2">
    <location>
        <begin position="334"/>
        <end position="352"/>
    </location>
</feature>
<feature type="transmembrane region" description="Helical" evidence="2">
    <location>
        <begin position="904"/>
        <end position="928"/>
    </location>
</feature>
<feature type="domain" description="MHYT" evidence="3">
    <location>
        <begin position="15"/>
        <end position="259"/>
    </location>
</feature>
<comment type="caution">
    <text evidence="4">The sequence shown here is derived from an EMBL/GenBank/DDBJ whole genome shotgun (WGS) entry which is preliminary data.</text>
</comment>
<sequence length="1073" mass="118039">MAYEHVAGHPIAQHWSPSTIALSYLISVTGVSAVPIQLMEQWRQCESTGSKLVLMAMSAFALGGCGIWCTHFTGMNALDLRLDDGTLLEIHFEVGLTTVSLIFPVVGVFIGLIIASTDPFFLEVEQTRRKALLVRDLTKTKMKNVVNKGELARRIKISALFSRLWRIFIGGLFAAAGVLGMHYLGMIAQRTNALMELHFGVVAISVVIALVTACAAFWILFRAHTFWPEHEALRVASALIMGIAVCGTHYSGMASASYLRSEEDFSQTTRYIINAIQLMEQWRLCEHGPTKVALLGASAFALGGCGIWCMHFTGMNALGLHLDDGTVLEMHYSAFETILSFIFPIIGVYIGLTISSTDLFFVEIEGARRKEILIKGFAKSTMANVMSRRTLARRIKLTALFSRLWRILLGGVFAALGVLSMHYMGMRALRTNASIEFHMNAVAISAVIAVLTATTAFWIIFRAHTFWPESMLLRVCSALIMGFAVCAIQLMEQWRLCELSMKKHILLTMAAFVLGGCGIWCMHFTGMNALNLHLSDGTIIDIHYEVGTTILSLFSPIIGVFIGLNVAATDPFFLELEDSRRKELLMKDLSRTRMASVVNKKSLARRIKITALFSRPWRILIGGAFAALGVLSMHYVGMMALRTSADTKFHLPQIIVSSVIAQTTATAAFWILFRALTFRPASTALRVLSAVVMGLAVCGTHYSGMWAAEFSHPEEKYALTTKYKIHGDSTSSIASHFSLLLSIQLMEQWRLSETHGSKLALMSMSAFALGGCGIWCTHFTGMNALDLHLGDGTLLEMHYEVGFTIISLIFPVVGVFVGLKVASTDPFFLEIQDSRRKDLLVSKLSSVKMTQVVNKKEIARQIKITALFSRLWRIVSGGFFAAFGVLGMHYLGMMAQRSNATITFQGGVVLVSAVIAMVTATAAFWILFRAHTFWPTSRGLRVASALIMGVAVCGTHYSGMAAAEYTHSEEDYTQTTHFLIDGGQTAALASHLSILICYWTTCLATTSSGALDNARSGTRSREDKASHHATPHHMYAQSFRASRAATVSSKKIHLEDDNDLVQSIHQEHVSTHA</sequence>
<dbReference type="Pfam" id="PF03707">
    <property type="entry name" value="MHYT"/>
    <property type="match status" value="8"/>
</dbReference>